<dbReference type="Proteomes" id="UP000008021">
    <property type="component" value="Chromosome 9"/>
</dbReference>
<protein>
    <submittedName>
        <fullName evidence="2">Uncharacterized protein</fullName>
    </submittedName>
</protein>
<dbReference type="Gramene" id="OMERI09G09190.1">
    <property type="protein sequence ID" value="OMERI09G09190.1"/>
    <property type="gene ID" value="OMERI09G09190"/>
</dbReference>
<dbReference type="AlphaFoldDB" id="A0A0E0ESM6"/>
<evidence type="ECO:0000256" key="1">
    <source>
        <dbReference type="SAM" id="MobiDB-lite"/>
    </source>
</evidence>
<feature type="region of interest" description="Disordered" evidence="1">
    <location>
        <begin position="30"/>
        <end position="74"/>
    </location>
</feature>
<sequence>MFLIQKFLAFAVGNTACLHAYAHIKKHHNSPAAAATKKKWMRGRSHVEQRAVRTPSPPHPPAHGHRRGTDATAGLKGDPYAVGVDAVMEFPGNPWYGPDRVIYLRPLSVIQTVSIVKTTWLKCQSSGGSVQPPKGFKIQETISPQRWLVTRLLLVPLYGQPRAVVEDVVQWQSFSKGKVNGTFCTAEVQIGGCFGGHGALNRACDLSCIFAVKLY</sequence>
<reference evidence="2" key="1">
    <citation type="submission" date="2015-04" db="UniProtKB">
        <authorList>
            <consortium name="EnsemblPlants"/>
        </authorList>
    </citation>
    <scope>IDENTIFICATION</scope>
</reference>
<accession>A0A0E0ESM6</accession>
<dbReference type="EnsemblPlants" id="OMERI09G09190.1">
    <property type="protein sequence ID" value="OMERI09G09190.1"/>
    <property type="gene ID" value="OMERI09G09190"/>
</dbReference>
<evidence type="ECO:0000313" key="3">
    <source>
        <dbReference type="Proteomes" id="UP000008021"/>
    </source>
</evidence>
<reference evidence="2" key="2">
    <citation type="submission" date="2018-05" db="EMBL/GenBank/DDBJ databases">
        <title>OmerRS3 (Oryza meridionalis Reference Sequence Version 3).</title>
        <authorList>
            <person name="Zhang J."/>
            <person name="Kudrna D."/>
            <person name="Lee S."/>
            <person name="Talag J."/>
            <person name="Welchert J."/>
            <person name="Wing R.A."/>
        </authorList>
    </citation>
    <scope>NUCLEOTIDE SEQUENCE [LARGE SCALE GENOMIC DNA]</scope>
    <source>
        <strain evidence="2">cv. OR44</strain>
    </source>
</reference>
<evidence type="ECO:0000313" key="2">
    <source>
        <dbReference type="EnsemblPlants" id="OMERI09G09190.1"/>
    </source>
</evidence>
<proteinExistence type="predicted"/>
<organism evidence="2">
    <name type="scientific">Oryza meridionalis</name>
    <dbReference type="NCBI Taxonomy" id="40149"/>
    <lineage>
        <taxon>Eukaryota</taxon>
        <taxon>Viridiplantae</taxon>
        <taxon>Streptophyta</taxon>
        <taxon>Embryophyta</taxon>
        <taxon>Tracheophyta</taxon>
        <taxon>Spermatophyta</taxon>
        <taxon>Magnoliopsida</taxon>
        <taxon>Liliopsida</taxon>
        <taxon>Poales</taxon>
        <taxon>Poaceae</taxon>
        <taxon>BOP clade</taxon>
        <taxon>Oryzoideae</taxon>
        <taxon>Oryzeae</taxon>
        <taxon>Oryzinae</taxon>
        <taxon>Oryza</taxon>
    </lineage>
</organism>
<keyword evidence="3" id="KW-1185">Reference proteome</keyword>
<name>A0A0E0ESM6_9ORYZ</name>
<dbReference type="HOGENOM" id="CLU_1285077_0_0_1"/>